<dbReference type="Pfam" id="PF03372">
    <property type="entry name" value="Exo_endo_phos"/>
    <property type="match status" value="1"/>
</dbReference>
<comment type="caution">
    <text evidence="2">The sequence shown here is derived from an EMBL/GenBank/DDBJ whole genome shotgun (WGS) entry which is preliminary data.</text>
</comment>
<keyword evidence="2" id="KW-0540">Nuclease</keyword>
<dbReference type="Gene3D" id="3.60.10.10">
    <property type="entry name" value="Endonuclease/exonuclease/phosphatase"/>
    <property type="match status" value="1"/>
</dbReference>
<proteinExistence type="predicted"/>
<keyword evidence="2" id="KW-0255">Endonuclease</keyword>
<dbReference type="OrthoDB" id="2213779at2"/>
<gene>
    <name evidence="2" type="ORF">HMPREF9965_0453</name>
</gene>
<keyword evidence="2" id="KW-0378">Hydrolase</keyword>
<dbReference type="InterPro" id="IPR005135">
    <property type="entry name" value="Endo/exonuclease/phosphatase"/>
</dbReference>
<dbReference type="SUPFAM" id="SSF56219">
    <property type="entry name" value="DNase I-like"/>
    <property type="match status" value="1"/>
</dbReference>
<accession>F9LZD3</accession>
<evidence type="ECO:0000259" key="1">
    <source>
        <dbReference type="Pfam" id="PF03372"/>
    </source>
</evidence>
<dbReference type="GO" id="GO:0004527">
    <property type="term" value="F:exonuclease activity"/>
    <property type="evidence" value="ECO:0007669"/>
    <property type="project" value="UniProtKB-KW"/>
</dbReference>
<feature type="domain" description="Endonuclease/exonuclease/phosphatase" evidence="1">
    <location>
        <begin position="10"/>
        <end position="245"/>
    </location>
</feature>
<dbReference type="EMBL" id="AFUB01000060">
    <property type="protein sequence ID" value="EGU62943.1"/>
    <property type="molecule type" value="Genomic_DNA"/>
</dbReference>
<dbReference type="Proteomes" id="UP000003858">
    <property type="component" value="Unassembled WGS sequence"/>
</dbReference>
<dbReference type="AlphaFoldDB" id="F9LZD3"/>
<evidence type="ECO:0000313" key="3">
    <source>
        <dbReference type="Proteomes" id="UP000003858"/>
    </source>
</evidence>
<organism evidence="2 3">
    <name type="scientific">Streptococcus mitis bv. 2 str. SK95</name>
    <dbReference type="NCBI Taxonomy" id="1000588"/>
    <lineage>
        <taxon>Bacteria</taxon>
        <taxon>Bacillati</taxon>
        <taxon>Bacillota</taxon>
        <taxon>Bacilli</taxon>
        <taxon>Lactobacillales</taxon>
        <taxon>Streptococcaceae</taxon>
        <taxon>Streptococcus</taxon>
    </lineage>
</organism>
<protein>
    <submittedName>
        <fullName evidence="2">Endonuclease/exonuclease/phosphatase family protein</fullName>
    </submittedName>
</protein>
<evidence type="ECO:0000313" key="2">
    <source>
        <dbReference type="EMBL" id="EGU62943.1"/>
    </source>
</evidence>
<dbReference type="RefSeq" id="WP_000163167.1">
    <property type="nucleotide sequence ID" value="NZ_AFUB01000060.1"/>
</dbReference>
<reference evidence="2 3" key="1">
    <citation type="submission" date="2011-05" db="EMBL/GenBank/DDBJ databases">
        <authorList>
            <person name="Durkin A.S."/>
            <person name="Radune D."/>
            <person name="Hostetler J."/>
            <person name="Torralba M."/>
            <person name="Gillis M."/>
            <person name="Methe B."/>
            <person name="Sutton G."/>
            <person name="Nelson K.E."/>
        </authorList>
    </citation>
    <scope>NUCLEOTIDE SEQUENCE [LARGE SCALE GENOMIC DNA]</scope>
    <source>
        <strain evidence="2 3">SK95</strain>
    </source>
</reference>
<keyword evidence="2" id="KW-0269">Exonuclease</keyword>
<dbReference type="GO" id="GO:0004519">
    <property type="term" value="F:endonuclease activity"/>
    <property type="evidence" value="ECO:0007669"/>
    <property type="project" value="UniProtKB-KW"/>
</dbReference>
<name>F9LZD3_STROR</name>
<dbReference type="PATRIC" id="fig|1000588.3.peg.1740"/>
<dbReference type="InterPro" id="IPR036691">
    <property type="entry name" value="Endo/exonu/phosph_ase_sf"/>
</dbReference>
<sequence>MTKKTALTILSANLNFYKSKNNTDKNPKNIVKFLLSENRPKPTFIALQEVGNRLIDNNFKTDKSVTIEKIEEILNDKGYGVIRPLQDGIQPVNTRLFYLKESIETIEELQPIYSDYFCRQAGGLFTINSKRLAIFSLHFPLYEKDPVDKKEMWNHYIQLASSKQNELYDHLILAGDFNESIENKTKNIKGTTLSHKIEEILKYMIDASDEEITYKEANRKLDHIFLSNHTEISNFETIENNFSDHKALLVNFLFK</sequence>